<protein>
    <submittedName>
        <fullName evidence="1">Uncharacterized protein</fullName>
    </submittedName>
</protein>
<proteinExistence type="predicted"/>
<dbReference type="OrthoDB" id="7766471at2"/>
<dbReference type="EMBL" id="QOKZ01000001">
    <property type="protein sequence ID" value="RMC37755.1"/>
    <property type="molecule type" value="Genomic_DNA"/>
</dbReference>
<reference evidence="1 2" key="1">
    <citation type="submission" date="2018-07" db="EMBL/GenBank/DDBJ databases">
        <authorList>
            <person name="Zhang Y."/>
            <person name="Wang L."/>
            <person name="Ma S."/>
        </authorList>
    </citation>
    <scope>NUCLEOTIDE SEQUENCE [LARGE SCALE GENOMIC DNA]</scope>
    <source>
        <strain evidence="1 2">4-2</strain>
    </source>
</reference>
<sequence length="247" mass="27364">MQELQYHIHIGAHDVYPTLLEELTKQTASAILDNGTYVVPASEFKEYVRPHILGENTVLQAAPIQLEIPAGVERVVISAHGLLCGPNQIMTAQGLYANSQQTITGLQGYFSDKPVTLHLLTPPQHDYGPIVAAQSEADWPMSWAPLVHELLAALPHAEITLWPIEIIEDVVGFCENILDVPLGTMRPNLIEQTATKQRRYKKAGASKVSDPLSLRLDSAFAVDMEHFSELDRVSIGVKRIRDEFLLS</sequence>
<evidence type="ECO:0000313" key="1">
    <source>
        <dbReference type="EMBL" id="RMC37755.1"/>
    </source>
</evidence>
<name>A0A3M0MJY5_9RHOB</name>
<dbReference type="RefSeq" id="WP_122110839.1">
    <property type="nucleotide sequence ID" value="NZ_QOKZ01000001.1"/>
</dbReference>
<organism evidence="1 2">
    <name type="scientific">Paracoccus alkanivorans</name>
    <dbReference type="NCBI Taxonomy" id="2116655"/>
    <lineage>
        <taxon>Bacteria</taxon>
        <taxon>Pseudomonadati</taxon>
        <taxon>Pseudomonadota</taxon>
        <taxon>Alphaproteobacteria</taxon>
        <taxon>Rhodobacterales</taxon>
        <taxon>Paracoccaceae</taxon>
        <taxon>Paracoccus</taxon>
    </lineage>
</organism>
<keyword evidence="2" id="KW-1185">Reference proteome</keyword>
<gene>
    <name evidence="1" type="ORF">C9E81_03185</name>
</gene>
<comment type="caution">
    <text evidence="1">The sequence shown here is derived from an EMBL/GenBank/DDBJ whole genome shotgun (WGS) entry which is preliminary data.</text>
</comment>
<accession>A0A3M0MJY5</accession>
<dbReference type="Proteomes" id="UP000273516">
    <property type="component" value="Unassembled WGS sequence"/>
</dbReference>
<evidence type="ECO:0000313" key="2">
    <source>
        <dbReference type="Proteomes" id="UP000273516"/>
    </source>
</evidence>
<dbReference type="AlphaFoldDB" id="A0A3M0MJY5"/>